<dbReference type="AlphaFoldDB" id="A0A426YEY7"/>
<dbReference type="PANTHER" id="PTHR46986">
    <property type="entry name" value="ENDORIBONUCLEASE YBEY, CHLOROPLASTIC"/>
    <property type="match status" value="1"/>
</dbReference>
<dbReference type="GO" id="GO:0004519">
    <property type="term" value="F:endonuclease activity"/>
    <property type="evidence" value="ECO:0007669"/>
    <property type="project" value="UniProtKB-KW"/>
</dbReference>
<proteinExistence type="inferred from homology"/>
<evidence type="ECO:0000256" key="2">
    <source>
        <dbReference type="ARBA" id="ARBA00010875"/>
    </source>
</evidence>
<dbReference type="GO" id="GO:0046872">
    <property type="term" value="F:metal ion binding"/>
    <property type="evidence" value="ECO:0007669"/>
    <property type="project" value="UniProtKB-KW"/>
</dbReference>
<keyword evidence="5" id="KW-0255">Endonuclease</keyword>
<evidence type="ECO:0000313" key="8">
    <source>
        <dbReference type="EMBL" id="RRT50237.1"/>
    </source>
</evidence>
<dbReference type="GO" id="GO:0004222">
    <property type="term" value="F:metalloendopeptidase activity"/>
    <property type="evidence" value="ECO:0007669"/>
    <property type="project" value="InterPro"/>
</dbReference>
<evidence type="ECO:0000313" key="9">
    <source>
        <dbReference type="Proteomes" id="UP000287651"/>
    </source>
</evidence>
<evidence type="ECO:0000256" key="1">
    <source>
        <dbReference type="ARBA" id="ARBA00001947"/>
    </source>
</evidence>
<dbReference type="Proteomes" id="UP000287651">
    <property type="component" value="Unassembled WGS sequence"/>
</dbReference>
<organism evidence="8 9">
    <name type="scientific">Ensete ventricosum</name>
    <name type="common">Abyssinian banana</name>
    <name type="synonym">Musa ensete</name>
    <dbReference type="NCBI Taxonomy" id="4639"/>
    <lineage>
        <taxon>Eukaryota</taxon>
        <taxon>Viridiplantae</taxon>
        <taxon>Streptophyta</taxon>
        <taxon>Embryophyta</taxon>
        <taxon>Tracheophyta</taxon>
        <taxon>Spermatophyta</taxon>
        <taxon>Magnoliopsida</taxon>
        <taxon>Liliopsida</taxon>
        <taxon>Zingiberales</taxon>
        <taxon>Musaceae</taxon>
        <taxon>Ensete</taxon>
    </lineage>
</organism>
<gene>
    <name evidence="8" type="ORF">B296_00051889</name>
</gene>
<evidence type="ECO:0000256" key="4">
    <source>
        <dbReference type="ARBA" id="ARBA00022723"/>
    </source>
</evidence>
<accession>A0A426YEY7</accession>
<evidence type="ECO:0000256" key="5">
    <source>
        <dbReference type="ARBA" id="ARBA00022759"/>
    </source>
</evidence>
<dbReference type="EMBL" id="AMZH03012876">
    <property type="protein sequence ID" value="RRT50237.1"/>
    <property type="molecule type" value="Genomic_DNA"/>
</dbReference>
<comment type="cofactor">
    <cofactor evidence="1">
        <name>Zn(2+)</name>
        <dbReference type="ChEBI" id="CHEBI:29105"/>
    </cofactor>
</comment>
<reference evidence="8 9" key="1">
    <citation type="journal article" date="2014" name="Agronomy (Basel)">
        <title>A Draft Genome Sequence for Ensete ventricosum, the Drought-Tolerant Tree Against Hunger.</title>
        <authorList>
            <person name="Harrison J."/>
            <person name="Moore K.A."/>
            <person name="Paszkiewicz K."/>
            <person name="Jones T."/>
            <person name="Grant M."/>
            <person name="Ambacheew D."/>
            <person name="Muzemil S."/>
            <person name="Studholme D.J."/>
        </authorList>
    </citation>
    <scope>NUCLEOTIDE SEQUENCE [LARGE SCALE GENOMIC DNA]</scope>
</reference>
<sequence length="174" mass="19147">MARIAARAFPVAARSPLPLTFSPRVAAALWWRLPGDPASSSAPAASFLPPGISGVPVGRSFHVSCGYLRSIVPFGGFFANLRGFRKVRRRQAASKKEATKDKQLQLDVKIGIEEEMPKDPEVLLMLGDIVISVETAARQAEERGHALLDEIRILMVGYLFSYLINHDPYFLLNS</sequence>
<dbReference type="InterPro" id="IPR023091">
    <property type="entry name" value="MetalPrtase_cat_dom_sf_prd"/>
</dbReference>
<evidence type="ECO:0000256" key="6">
    <source>
        <dbReference type="ARBA" id="ARBA00022801"/>
    </source>
</evidence>
<protein>
    <submittedName>
        <fullName evidence="8">Uncharacterized protein</fullName>
    </submittedName>
</protein>
<dbReference type="Pfam" id="PF02130">
    <property type="entry name" value="YbeY"/>
    <property type="match status" value="1"/>
</dbReference>
<keyword evidence="6" id="KW-0378">Hydrolase</keyword>
<evidence type="ECO:0000256" key="7">
    <source>
        <dbReference type="ARBA" id="ARBA00022833"/>
    </source>
</evidence>
<name>A0A426YEY7_ENSVE</name>
<dbReference type="SUPFAM" id="SSF55486">
    <property type="entry name" value="Metalloproteases ('zincins'), catalytic domain"/>
    <property type="match status" value="1"/>
</dbReference>
<dbReference type="PANTHER" id="PTHR46986:SF1">
    <property type="entry name" value="ENDORIBONUCLEASE YBEY, CHLOROPLASTIC"/>
    <property type="match status" value="1"/>
</dbReference>
<comment type="caution">
    <text evidence="8">The sequence shown here is derived from an EMBL/GenBank/DDBJ whole genome shotgun (WGS) entry which is preliminary data.</text>
</comment>
<evidence type="ECO:0000256" key="3">
    <source>
        <dbReference type="ARBA" id="ARBA00022722"/>
    </source>
</evidence>
<dbReference type="InterPro" id="IPR002036">
    <property type="entry name" value="YbeY"/>
</dbReference>
<comment type="similarity">
    <text evidence="2">Belongs to the endoribonuclease YbeY family.</text>
</comment>
<keyword evidence="4" id="KW-0479">Metal-binding</keyword>
<dbReference type="GO" id="GO:0006364">
    <property type="term" value="P:rRNA processing"/>
    <property type="evidence" value="ECO:0007669"/>
    <property type="project" value="InterPro"/>
</dbReference>
<keyword evidence="7" id="KW-0862">Zinc</keyword>
<dbReference type="Gene3D" id="3.40.390.30">
    <property type="entry name" value="Metalloproteases ('zincins'), catalytic domain"/>
    <property type="match status" value="1"/>
</dbReference>
<keyword evidence="3" id="KW-0540">Nuclease</keyword>